<evidence type="ECO:0000313" key="1">
    <source>
        <dbReference type="EMBL" id="EKF43485.1"/>
    </source>
</evidence>
<dbReference type="RefSeq" id="WP_009449679.1">
    <property type="nucleotide sequence ID" value="NZ_AMSI01000003.1"/>
</dbReference>
<keyword evidence="2" id="KW-1185">Reference proteome</keyword>
<accession>K2NVW0</accession>
<organism evidence="1 2">
    <name type="scientific">Nitratireductor indicus C115</name>
    <dbReference type="NCBI Taxonomy" id="1231190"/>
    <lineage>
        <taxon>Bacteria</taxon>
        <taxon>Pseudomonadati</taxon>
        <taxon>Pseudomonadota</taxon>
        <taxon>Alphaproteobacteria</taxon>
        <taxon>Hyphomicrobiales</taxon>
        <taxon>Phyllobacteriaceae</taxon>
        <taxon>Nitratireductor</taxon>
    </lineage>
</organism>
<protein>
    <submittedName>
        <fullName evidence="1">Uncharacterized protein</fullName>
    </submittedName>
</protein>
<name>K2NVW0_9HYPH</name>
<reference evidence="1 2" key="1">
    <citation type="journal article" date="2012" name="J. Bacteriol.">
        <title>Genome Sequence of Nitratireductor indicus Type Strain C115.</title>
        <authorList>
            <person name="Lai Q."/>
            <person name="Li G."/>
            <person name="Yu Z."/>
            <person name="Shao Z."/>
        </authorList>
    </citation>
    <scope>NUCLEOTIDE SEQUENCE [LARGE SCALE GENOMIC DNA]</scope>
    <source>
        <strain evidence="1 2">C115</strain>
    </source>
</reference>
<dbReference type="AlphaFoldDB" id="K2NVW0"/>
<dbReference type="Proteomes" id="UP000007374">
    <property type="component" value="Unassembled WGS sequence"/>
</dbReference>
<dbReference type="PATRIC" id="fig|1231190.3.peg.1179"/>
<proteinExistence type="predicted"/>
<dbReference type="EMBL" id="AMSI01000003">
    <property type="protein sequence ID" value="EKF43485.1"/>
    <property type="molecule type" value="Genomic_DNA"/>
</dbReference>
<evidence type="ECO:0000313" key="2">
    <source>
        <dbReference type="Proteomes" id="UP000007374"/>
    </source>
</evidence>
<comment type="caution">
    <text evidence="1">The sequence shown here is derived from an EMBL/GenBank/DDBJ whole genome shotgun (WGS) entry which is preliminary data.</text>
</comment>
<dbReference type="STRING" id="721133.SAMN05216176_101182"/>
<gene>
    <name evidence="1" type="ORF">NA8A_05618</name>
</gene>
<sequence length="147" mass="16206">MNDLDRFTSSEIHKFGLTSGLLAAVRLGHVGGTSTAADGSMLDVAGRLDSTKAKPVEKSHARGPNIIDGAATMKKARELGIGKKEETSMTYDELVKSYSEKWDVTEQEAAIRLLKQRPDLMAKSYESEESAYRQRLEEKHATMYPNG</sequence>